<feature type="transmembrane region" description="Helical" evidence="4">
    <location>
        <begin position="331"/>
        <end position="352"/>
    </location>
</feature>
<evidence type="ECO:0000313" key="6">
    <source>
        <dbReference type="EMBL" id="ETV85749.1"/>
    </source>
</evidence>
<keyword evidence="2" id="KW-0808">Transferase</keyword>
<protein>
    <recommendedName>
        <fullName evidence="5">Phospholipid/glycerol acyltransferase domain-containing protein</fullName>
    </recommendedName>
</protein>
<evidence type="ECO:0000259" key="5">
    <source>
        <dbReference type="SMART" id="SM00563"/>
    </source>
</evidence>
<evidence type="ECO:0000256" key="1">
    <source>
        <dbReference type="ARBA" id="ARBA00008655"/>
    </source>
</evidence>
<dbReference type="GeneID" id="20804332"/>
<dbReference type="EMBL" id="KI913117">
    <property type="protein sequence ID" value="ETV85749.1"/>
    <property type="molecule type" value="Genomic_DNA"/>
</dbReference>
<dbReference type="AlphaFoldDB" id="W4H3B6"/>
<dbReference type="RefSeq" id="XP_009824221.1">
    <property type="nucleotide sequence ID" value="XM_009825919.1"/>
</dbReference>
<name>W4H3B6_APHAT</name>
<dbReference type="CDD" id="cd07990">
    <property type="entry name" value="LPLAT_LCLAT1-like"/>
    <property type="match status" value="1"/>
</dbReference>
<proteinExistence type="inferred from homology"/>
<dbReference type="VEuPathDB" id="FungiDB:H257_02336"/>
<comment type="similarity">
    <text evidence="1">Belongs to the 1-acyl-sn-glycerol-3-phosphate acyltransferase family.</text>
</comment>
<evidence type="ECO:0000256" key="4">
    <source>
        <dbReference type="SAM" id="Phobius"/>
    </source>
</evidence>
<dbReference type="InterPro" id="IPR032098">
    <property type="entry name" value="Acyltransf_C"/>
</dbReference>
<keyword evidence="4" id="KW-0472">Membrane</keyword>
<feature type="transmembrane region" description="Helical" evidence="4">
    <location>
        <begin position="24"/>
        <end position="50"/>
    </location>
</feature>
<dbReference type="PANTHER" id="PTHR10983:SF16">
    <property type="entry name" value="LYSOCARDIOLIPIN ACYLTRANSFERASE 1"/>
    <property type="match status" value="1"/>
</dbReference>
<dbReference type="GO" id="GO:0012505">
    <property type="term" value="C:endomembrane system"/>
    <property type="evidence" value="ECO:0007669"/>
    <property type="project" value="TreeGrafter"/>
</dbReference>
<organism evidence="6">
    <name type="scientific">Aphanomyces astaci</name>
    <name type="common">Crayfish plague agent</name>
    <dbReference type="NCBI Taxonomy" id="112090"/>
    <lineage>
        <taxon>Eukaryota</taxon>
        <taxon>Sar</taxon>
        <taxon>Stramenopiles</taxon>
        <taxon>Oomycota</taxon>
        <taxon>Saprolegniomycetes</taxon>
        <taxon>Saprolegniales</taxon>
        <taxon>Verrucalvaceae</taxon>
        <taxon>Aphanomyces</taxon>
    </lineage>
</organism>
<dbReference type="InterPro" id="IPR002123">
    <property type="entry name" value="Plipid/glycerol_acylTrfase"/>
</dbReference>
<keyword evidence="3" id="KW-0012">Acyltransferase</keyword>
<dbReference type="Pfam" id="PF16076">
    <property type="entry name" value="Acyltransf_C"/>
    <property type="match status" value="1"/>
</dbReference>
<dbReference type="SMART" id="SM00563">
    <property type="entry name" value="PlsC"/>
    <property type="match status" value="1"/>
</dbReference>
<evidence type="ECO:0000256" key="2">
    <source>
        <dbReference type="ARBA" id="ARBA00022679"/>
    </source>
</evidence>
<dbReference type="OrthoDB" id="186786at2759"/>
<dbReference type="SUPFAM" id="SSF69593">
    <property type="entry name" value="Glycerol-3-phosphate (1)-acyltransferase"/>
    <property type="match status" value="1"/>
</dbReference>
<keyword evidence="4" id="KW-1133">Transmembrane helix</keyword>
<accession>W4H3B6</accession>
<keyword evidence="4" id="KW-0812">Transmembrane</keyword>
<reference evidence="6" key="1">
    <citation type="submission" date="2013-12" db="EMBL/GenBank/DDBJ databases">
        <title>The Genome Sequence of Aphanomyces astaci APO3.</title>
        <authorList>
            <consortium name="The Broad Institute Genomics Platform"/>
            <person name="Russ C."/>
            <person name="Tyler B."/>
            <person name="van West P."/>
            <person name="Dieguez-Uribeondo J."/>
            <person name="Young S.K."/>
            <person name="Zeng Q."/>
            <person name="Gargeya S."/>
            <person name="Fitzgerald M."/>
            <person name="Abouelleil A."/>
            <person name="Alvarado L."/>
            <person name="Chapman S.B."/>
            <person name="Gainer-Dewar J."/>
            <person name="Goldberg J."/>
            <person name="Griggs A."/>
            <person name="Gujja S."/>
            <person name="Hansen M."/>
            <person name="Howarth C."/>
            <person name="Imamovic A."/>
            <person name="Ireland A."/>
            <person name="Larimer J."/>
            <person name="McCowan C."/>
            <person name="Murphy C."/>
            <person name="Pearson M."/>
            <person name="Poon T.W."/>
            <person name="Priest M."/>
            <person name="Roberts A."/>
            <person name="Saif S."/>
            <person name="Shea T."/>
            <person name="Sykes S."/>
            <person name="Wortman J."/>
            <person name="Nusbaum C."/>
            <person name="Birren B."/>
        </authorList>
    </citation>
    <scope>NUCLEOTIDE SEQUENCE [LARGE SCALE GENOMIC DNA]</scope>
    <source>
        <strain evidence="6">APO3</strain>
    </source>
</reference>
<dbReference type="PANTHER" id="PTHR10983">
    <property type="entry name" value="1-ACYLGLYCEROL-3-PHOSPHATE ACYLTRANSFERASE-RELATED"/>
    <property type="match status" value="1"/>
</dbReference>
<sequence length="388" mass="44414">MQIELCLVIAFTTKMQVSWRGASFVGALVLTAIAGLFMLLTPALLVLYIFGRRGEALFHFVQQMVQGMWLGNVAILVEQWHGMSTEIYIIGDKSRISCITSAERAVWISNHRTRIDWMLLWSLGLRTNTLHQLKIVLKDSLRAVPVFGWAMQAFQFIFLSRDWKTDEKALTRLLTHLGRARPNSTYLLFPEGTDLAPNSVIKSNQFAATRGLPPRHYTLYPRTTGWNHMFPLVRGHVDAVYDLTLCYVDHKDTKDQRPSEASLLSGHMPSAIKILLERIPIESIPLDAASLRQWMDDRFAAKEAMLDQWYTLQTLPPAAERILDHDILRRAHLVQAYWILLCTLCFMMLYQYPLVRWCGVVTIVGHLVITRNGGTDGFLTSRTTYYND</sequence>
<dbReference type="STRING" id="112090.W4H3B6"/>
<dbReference type="Pfam" id="PF01553">
    <property type="entry name" value="Acyltransferase"/>
    <property type="match status" value="1"/>
</dbReference>
<feature type="domain" description="Phospholipid/glycerol acyltransferase" evidence="5">
    <location>
        <begin position="105"/>
        <end position="227"/>
    </location>
</feature>
<evidence type="ECO:0000256" key="3">
    <source>
        <dbReference type="ARBA" id="ARBA00023315"/>
    </source>
</evidence>
<gene>
    <name evidence="6" type="ORF">H257_02336</name>
</gene>
<dbReference type="GO" id="GO:0016746">
    <property type="term" value="F:acyltransferase activity"/>
    <property type="evidence" value="ECO:0007669"/>
    <property type="project" value="UniProtKB-KW"/>
</dbReference>